<keyword evidence="1" id="KW-0472">Membrane</keyword>
<evidence type="ECO:0000313" key="2">
    <source>
        <dbReference type="EMBL" id="MFC7255647.1"/>
    </source>
</evidence>
<feature type="transmembrane region" description="Helical" evidence="1">
    <location>
        <begin position="51"/>
        <end position="71"/>
    </location>
</feature>
<dbReference type="GeneID" id="96954014"/>
<keyword evidence="2" id="KW-0378">Hydrolase</keyword>
<keyword evidence="1" id="KW-1133">Transmembrane helix</keyword>
<keyword evidence="3" id="KW-1185">Reference proteome</keyword>
<comment type="caution">
    <text evidence="2">The sequence shown here is derived from an EMBL/GenBank/DDBJ whole genome shotgun (WGS) entry which is preliminary data.</text>
</comment>
<dbReference type="GO" id="GO:0016787">
    <property type="term" value="F:hydrolase activity"/>
    <property type="evidence" value="ECO:0007669"/>
    <property type="project" value="UniProtKB-KW"/>
</dbReference>
<evidence type="ECO:0000313" key="3">
    <source>
        <dbReference type="Proteomes" id="UP001596434"/>
    </source>
</evidence>
<accession>A0ABD5ZZ96</accession>
<dbReference type="EMBL" id="JBHTAT010000001">
    <property type="protein sequence ID" value="MFC7255647.1"/>
    <property type="molecule type" value="Genomic_DNA"/>
</dbReference>
<reference evidence="2 3" key="1">
    <citation type="journal article" date="2019" name="Int. J. Syst. Evol. Microbiol.">
        <title>The Global Catalogue of Microorganisms (GCM) 10K type strain sequencing project: providing services to taxonomists for standard genome sequencing and annotation.</title>
        <authorList>
            <consortium name="The Broad Institute Genomics Platform"/>
            <consortium name="The Broad Institute Genome Sequencing Center for Infectious Disease"/>
            <person name="Wu L."/>
            <person name="Ma J."/>
        </authorList>
    </citation>
    <scope>NUCLEOTIDE SEQUENCE [LARGE SCALE GENOMIC DNA]</scope>
    <source>
        <strain evidence="2 3">GX21</strain>
    </source>
</reference>
<keyword evidence="1" id="KW-0812">Transmembrane</keyword>
<organism evidence="2 3">
    <name type="scientific">Haloplanus litoreus</name>
    <dbReference type="NCBI Taxonomy" id="767515"/>
    <lineage>
        <taxon>Archaea</taxon>
        <taxon>Methanobacteriati</taxon>
        <taxon>Methanobacteriota</taxon>
        <taxon>Stenosarchaea group</taxon>
        <taxon>Halobacteria</taxon>
        <taxon>Halobacteriales</taxon>
        <taxon>Haloferacaceae</taxon>
        <taxon>Haloplanus</taxon>
    </lineage>
</organism>
<dbReference type="AlphaFoldDB" id="A0ABD5ZZ96"/>
<protein>
    <submittedName>
        <fullName evidence="2">Metal-dependent hydrolase</fullName>
    </submittedName>
</protein>
<name>A0ABD5ZZ96_9EURY</name>
<feature type="transmembrane region" description="Helical" evidence="1">
    <location>
        <begin position="78"/>
        <end position="96"/>
    </location>
</feature>
<proteinExistence type="predicted"/>
<gene>
    <name evidence="2" type="ORF">ACFQKE_10150</name>
</gene>
<sequence length="211" mass="22386">MMLPTHAIGGMLVALPVALAMPELSSTALVAGFLGGVLPDLDMYVGHRKTLHYPVYYSVAGGIGVLAALLVPSTSAAALASLFLAAAVHCVADAYGGGLELRPWEGTSRRAVYDHYHGRWIAPRPGVRYDGSPSDLLLATVLAVPLLVVVDAPYSWLVAGSLTVAAVYTAVRRTLPALVERLVSALPTWTRPYLPARYRIDGPTLTSPRDD</sequence>
<evidence type="ECO:0000256" key="1">
    <source>
        <dbReference type="SAM" id="Phobius"/>
    </source>
</evidence>
<dbReference type="Proteomes" id="UP001596434">
    <property type="component" value="Unassembled WGS sequence"/>
</dbReference>
<dbReference type="RefSeq" id="WP_379703872.1">
    <property type="nucleotide sequence ID" value="NZ_JBHTAT010000001.1"/>
</dbReference>